<proteinExistence type="inferred from homology"/>
<reference evidence="4 5" key="1">
    <citation type="submission" date="2019-11" db="EMBL/GenBank/DDBJ databases">
        <authorList>
            <person name="Yang C."/>
            <person name="Li F."/>
        </authorList>
    </citation>
    <scope>NUCLEOTIDE SEQUENCE [LARGE SCALE GENOMIC DNA]</scope>
    <source>
        <strain evidence="4">KB4526</strain>
        <tissue evidence="4">Muscle</tissue>
    </source>
</reference>
<feature type="region of interest" description="Disordered" evidence="3">
    <location>
        <begin position="69"/>
        <end position="88"/>
    </location>
</feature>
<dbReference type="AlphaFoldDB" id="A0A6G1B596"/>
<dbReference type="Gene3D" id="3.30.1120.90">
    <property type="entry name" value="Nucleosome assembly protein"/>
    <property type="match status" value="1"/>
</dbReference>
<feature type="non-terminal residue" evidence="4">
    <location>
        <position position="263"/>
    </location>
</feature>
<organism evidence="4 5">
    <name type="scientific">Crocuta crocuta</name>
    <name type="common">Spotted hyena</name>
    <dbReference type="NCBI Taxonomy" id="9678"/>
    <lineage>
        <taxon>Eukaryota</taxon>
        <taxon>Metazoa</taxon>
        <taxon>Chordata</taxon>
        <taxon>Craniata</taxon>
        <taxon>Vertebrata</taxon>
        <taxon>Euteleostomi</taxon>
        <taxon>Mammalia</taxon>
        <taxon>Eutheria</taxon>
        <taxon>Laurasiatheria</taxon>
        <taxon>Carnivora</taxon>
        <taxon>Feliformia</taxon>
        <taxon>Hyaenidae</taxon>
        <taxon>Crocuta</taxon>
    </lineage>
</organism>
<dbReference type="GO" id="GO:0006334">
    <property type="term" value="P:nucleosome assembly"/>
    <property type="evidence" value="ECO:0007669"/>
    <property type="project" value="InterPro"/>
</dbReference>
<comment type="similarity">
    <text evidence="1 2">Belongs to the nucleosome assembly protein (NAP) family.</text>
</comment>
<gene>
    <name evidence="4" type="primary">Nap1l1_0</name>
    <name evidence="4" type="ORF">FOF47_R08803</name>
</gene>
<dbReference type="Proteomes" id="UP000475037">
    <property type="component" value="Unassembled WGS sequence"/>
</dbReference>
<dbReference type="SUPFAM" id="SSF143113">
    <property type="entry name" value="NAP-like"/>
    <property type="match status" value="1"/>
</dbReference>
<dbReference type="EMBL" id="VOAJ01002300">
    <property type="protein sequence ID" value="KAF0883040.1"/>
    <property type="molecule type" value="Genomic_DNA"/>
</dbReference>
<protein>
    <submittedName>
        <fullName evidence="4">NP1L1 protein</fullName>
    </submittedName>
</protein>
<dbReference type="Pfam" id="PF00956">
    <property type="entry name" value="NAP"/>
    <property type="match status" value="1"/>
</dbReference>
<name>A0A6G1B596_CROCR</name>
<evidence type="ECO:0000256" key="2">
    <source>
        <dbReference type="RuleBase" id="RU003876"/>
    </source>
</evidence>
<dbReference type="FunFam" id="1.20.5.1500:FF:000001">
    <property type="entry name" value="Nucleosome assembly protein 1-like 1"/>
    <property type="match status" value="1"/>
</dbReference>
<evidence type="ECO:0000256" key="3">
    <source>
        <dbReference type="SAM" id="MobiDB-lite"/>
    </source>
</evidence>
<accession>A0A6G1B596</accession>
<keyword evidence="5" id="KW-1185">Reference proteome</keyword>
<dbReference type="PANTHER" id="PTHR11875">
    <property type="entry name" value="TESTIS-SPECIFIC Y-ENCODED PROTEIN"/>
    <property type="match status" value="1"/>
</dbReference>
<sequence>QHLPLAVKRRVKALKNLQAQYAQVEARFYKDLHDLEKKYAAFHQTLFDKRSEIVNAIHEPTEGECQWQGGVPEGVGGETEREPAGEGQANGIPHFWLTAFKNVKMLGRMIRRNDELVLQHLADVKVKFSEAGEPMSFTIEFIFKSNEYFYNKVLTKTYRMRSGPDDSDPFFSKGPEIISSTGCEICWKEGGNVTVKATKLQKCEGLRSVSTPRKMPSCSFFTYFYPPDYPEGRVLDVATDYKLGYFFREVLVPKSVLFFTNEA</sequence>
<evidence type="ECO:0000313" key="4">
    <source>
        <dbReference type="EMBL" id="KAF0883040.1"/>
    </source>
</evidence>
<evidence type="ECO:0000256" key="1">
    <source>
        <dbReference type="ARBA" id="ARBA00009947"/>
    </source>
</evidence>
<feature type="non-terminal residue" evidence="4">
    <location>
        <position position="1"/>
    </location>
</feature>
<dbReference type="GO" id="GO:0005634">
    <property type="term" value="C:nucleus"/>
    <property type="evidence" value="ECO:0007669"/>
    <property type="project" value="InterPro"/>
</dbReference>
<evidence type="ECO:0000313" key="5">
    <source>
        <dbReference type="Proteomes" id="UP000475037"/>
    </source>
</evidence>
<comment type="caution">
    <text evidence="4">The sequence shown here is derived from an EMBL/GenBank/DDBJ whole genome shotgun (WGS) entry which is preliminary data.</text>
</comment>
<dbReference type="InterPro" id="IPR002164">
    <property type="entry name" value="NAP_family"/>
</dbReference>
<dbReference type="Gene3D" id="1.20.5.1500">
    <property type="match status" value="1"/>
</dbReference>
<dbReference type="InterPro" id="IPR037231">
    <property type="entry name" value="NAP-like_sf"/>
</dbReference>